<dbReference type="EMBL" id="BKCP01005960">
    <property type="protein sequence ID" value="GER40674.1"/>
    <property type="molecule type" value="Genomic_DNA"/>
</dbReference>
<reference evidence="3" key="1">
    <citation type="journal article" date="2019" name="Curr. Biol.">
        <title>Genome Sequence of Striga asiatica Provides Insight into the Evolution of Plant Parasitism.</title>
        <authorList>
            <person name="Yoshida S."/>
            <person name="Kim S."/>
            <person name="Wafula E.K."/>
            <person name="Tanskanen J."/>
            <person name="Kim Y.M."/>
            <person name="Honaas L."/>
            <person name="Yang Z."/>
            <person name="Spallek T."/>
            <person name="Conn C.E."/>
            <person name="Ichihashi Y."/>
            <person name="Cheong K."/>
            <person name="Cui S."/>
            <person name="Der J.P."/>
            <person name="Gundlach H."/>
            <person name="Jiao Y."/>
            <person name="Hori C."/>
            <person name="Ishida J.K."/>
            <person name="Kasahara H."/>
            <person name="Kiba T."/>
            <person name="Kim M.S."/>
            <person name="Koo N."/>
            <person name="Laohavisit A."/>
            <person name="Lee Y.H."/>
            <person name="Lumba S."/>
            <person name="McCourt P."/>
            <person name="Mortimer J.C."/>
            <person name="Mutuku J.M."/>
            <person name="Nomura T."/>
            <person name="Sasaki-Sekimoto Y."/>
            <person name="Seto Y."/>
            <person name="Wang Y."/>
            <person name="Wakatake T."/>
            <person name="Sakakibara H."/>
            <person name="Demura T."/>
            <person name="Yamaguchi S."/>
            <person name="Yoneyama K."/>
            <person name="Manabe R.I."/>
            <person name="Nelson D.C."/>
            <person name="Schulman A.H."/>
            <person name="Timko M.P."/>
            <person name="dePamphilis C.W."/>
            <person name="Choi D."/>
            <person name="Shirasu K."/>
        </authorList>
    </citation>
    <scope>NUCLEOTIDE SEQUENCE [LARGE SCALE GENOMIC DNA]</scope>
    <source>
        <strain evidence="3">cv. UVA1</strain>
    </source>
</reference>
<evidence type="ECO:0000313" key="2">
    <source>
        <dbReference type="EMBL" id="GER40674.1"/>
    </source>
</evidence>
<dbReference type="AlphaFoldDB" id="A0A5A7Q6G5"/>
<keyword evidence="2" id="KW-0396">Initiation factor</keyword>
<keyword evidence="3" id="KW-1185">Reference proteome</keyword>
<feature type="region of interest" description="Disordered" evidence="1">
    <location>
        <begin position="1"/>
        <end position="52"/>
    </location>
</feature>
<comment type="caution">
    <text evidence="2">The sequence shown here is derived from an EMBL/GenBank/DDBJ whole genome shotgun (WGS) entry which is preliminary data.</text>
</comment>
<sequence length="120" mass="13321">MPPEAAAAHQKLHQKDKLDQIINKVPQPPPVASDLTQRRPRHRPIPPPVTVRTPPAVVAFHLPPVVRHNTLRRRTRGSPDETTTWPPMNACCSGVRPLALWSPELGHPGDEVVVEIECGR</sequence>
<accession>A0A5A7Q6G5</accession>
<dbReference type="GO" id="GO:0003743">
    <property type="term" value="F:translation initiation factor activity"/>
    <property type="evidence" value="ECO:0007669"/>
    <property type="project" value="UniProtKB-KW"/>
</dbReference>
<evidence type="ECO:0000313" key="3">
    <source>
        <dbReference type="Proteomes" id="UP000325081"/>
    </source>
</evidence>
<organism evidence="2 3">
    <name type="scientific">Striga asiatica</name>
    <name type="common">Asiatic witchweed</name>
    <name type="synonym">Buchnera asiatica</name>
    <dbReference type="NCBI Taxonomy" id="4170"/>
    <lineage>
        <taxon>Eukaryota</taxon>
        <taxon>Viridiplantae</taxon>
        <taxon>Streptophyta</taxon>
        <taxon>Embryophyta</taxon>
        <taxon>Tracheophyta</taxon>
        <taxon>Spermatophyta</taxon>
        <taxon>Magnoliopsida</taxon>
        <taxon>eudicotyledons</taxon>
        <taxon>Gunneridae</taxon>
        <taxon>Pentapetalae</taxon>
        <taxon>asterids</taxon>
        <taxon>lamiids</taxon>
        <taxon>Lamiales</taxon>
        <taxon>Orobanchaceae</taxon>
        <taxon>Buchnereae</taxon>
        <taxon>Striga</taxon>
    </lineage>
</organism>
<name>A0A5A7Q6G5_STRAF</name>
<evidence type="ECO:0000256" key="1">
    <source>
        <dbReference type="SAM" id="MobiDB-lite"/>
    </source>
</evidence>
<protein>
    <submittedName>
        <fullName evidence="2">Eukaryotic translation initiation factor 2B</fullName>
    </submittedName>
</protein>
<proteinExistence type="predicted"/>
<keyword evidence="2" id="KW-0648">Protein biosynthesis</keyword>
<dbReference type="Proteomes" id="UP000325081">
    <property type="component" value="Unassembled WGS sequence"/>
</dbReference>
<gene>
    <name evidence="2" type="ORF">STAS_17358</name>
</gene>